<dbReference type="PANTHER" id="PTHR34406">
    <property type="entry name" value="PROTEIN YCEI"/>
    <property type="match status" value="1"/>
</dbReference>
<comment type="caution">
    <text evidence="3">The sequence shown here is derived from an EMBL/GenBank/DDBJ whole genome shotgun (WGS) entry which is preliminary data.</text>
</comment>
<gene>
    <name evidence="3" type="ORF">LX64_01749</name>
</gene>
<dbReference type="InterPro" id="IPR036761">
    <property type="entry name" value="TTHA0802/YceI-like_sf"/>
</dbReference>
<dbReference type="Proteomes" id="UP000249547">
    <property type="component" value="Unassembled WGS sequence"/>
</dbReference>
<keyword evidence="4" id="KW-1185">Reference proteome</keyword>
<dbReference type="Gene3D" id="2.40.128.110">
    <property type="entry name" value="Lipid/polyisoprenoid-binding, YceI-like"/>
    <property type="match status" value="1"/>
</dbReference>
<dbReference type="Pfam" id="PF04264">
    <property type="entry name" value="YceI"/>
    <property type="match status" value="1"/>
</dbReference>
<keyword evidence="1" id="KW-0732">Signal</keyword>
<organism evidence="3 4">
    <name type="scientific">Chitinophaga skermanii</name>
    <dbReference type="NCBI Taxonomy" id="331697"/>
    <lineage>
        <taxon>Bacteria</taxon>
        <taxon>Pseudomonadati</taxon>
        <taxon>Bacteroidota</taxon>
        <taxon>Chitinophagia</taxon>
        <taxon>Chitinophagales</taxon>
        <taxon>Chitinophagaceae</taxon>
        <taxon>Chitinophaga</taxon>
    </lineage>
</organism>
<protein>
    <submittedName>
        <fullName evidence="3">Polyisoprenoid-binding protein YceI</fullName>
    </submittedName>
</protein>
<evidence type="ECO:0000259" key="2">
    <source>
        <dbReference type="SMART" id="SM00867"/>
    </source>
</evidence>
<proteinExistence type="predicted"/>
<evidence type="ECO:0000256" key="1">
    <source>
        <dbReference type="SAM" id="SignalP"/>
    </source>
</evidence>
<feature type="domain" description="Lipid/polyisoprenoid-binding YceI-like" evidence="2">
    <location>
        <begin position="25"/>
        <end position="171"/>
    </location>
</feature>
<dbReference type="EMBL" id="QLLL01000003">
    <property type="protein sequence ID" value="RAJ06622.1"/>
    <property type="molecule type" value="Genomic_DNA"/>
</dbReference>
<evidence type="ECO:0000313" key="4">
    <source>
        <dbReference type="Proteomes" id="UP000249547"/>
    </source>
</evidence>
<feature type="chain" id="PRO_5016360634" evidence="1">
    <location>
        <begin position="20"/>
        <end position="173"/>
    </location>
</feature>
<feature type="signal peptide" evidence="1">
    <location>
        <begin position="1"/>
        <end position="19"/>
    </location>
</feature>
<dbReference type="RefSeq" id="WP_111597227.1">
    <property type="nucleotide sequence ID" value="NZ_QLLL01000003.1"/>
</dbReference>
<dbReference type="InterPro" id="IPR007372">
    <property type="entry name" value="Lipid/polyisoprenoid-bd_YceI"/>
</dbReference>
<evidence type="ECO:0000313" key="3">
    <source>
        <dbReference type="EMBL" id="RAJ06622.1"/>
    </source>
</evidence>
<dbReference type="PANTHER" id="PTHR34406:SF1">
    <property type="entry name" value="PROTEIN YCEI"/>
    <property type="match status" value="1"/>
</dbReference>
<dbReference type="SUPFAM" id="SSF101874">
    <property type="entry name" value="YceI-like"/>
    <property type="match status" value="1"/>
</dbReference>
<accession>A0A327QSE8</accession>
<dbReference type="SMART" id="SM00867">
    <property type="entry name" value="YceI"/>
    <property type="match status" value="1"/>
</dbReference>
<name>A0A327QSE8_9BACT</name>
<dbReference type="OrthoDB" id="9811006at2"/>
<reference evidence="3 4" key="1">
    <citation type="submission" date="2018-06" db="EMBL/GenBank/DDBJ databases">
        <title>Genomic Encyclopedia of Archaeal and Bacterial Type Strains, Phase II (KMG-II): from individual species to whole genera.</title>
        <authorList>
            <person name="Goeker M."/>
        </authorList>
    </citation>
    <scope>NUCLEOTIDE SEQUENCE [LARGE SCALE GENOMIC DNA]</scope>
    <source>
        <strain evidence="3 4">DSM 23857</strain>
    </source>
</reference>
<dbReference type="AlphaFoldDB" id="A0A327QSE8"/>
<sequence>MKKLTFILATLLASAAVFAFAFTTEWKVGPKYNIAFSAGEVSGIFKTFTGSLFFDDKDLAGSKFNVSIDVNSINTGNGLQNKHAKDVDWFDAAKYPTITFASKKFAKTGAGYTVTGDLTLHGVKKEISIPFTFANNTFAGTFQVNRNDYKVGKPGGDVEDIVKLTVSVPVVKK</sequence>